<gene>
    <name evidence="1" type="ORF">M378DRAFT_920190</name>
</gene>
<organism evidence="1 2">
    <name type="scientific">Amanita muscaria (strain Koide BX008)</name>
    <dbReference type="NCBI Taxonomy" id="946122"/>
    <lineage>
        <taxon>Eukaryota</taxon>
        <taxon>Fungi</taxon>
        <taxon>Dikarya</taxon>
        <taxon>Basidiomycota</taxon>
        <taxon>Agaricomycotina</taxon>
        <taxon>Agaricomycetes</taxon>
        <taxon>Agaricomycetidae</taxon>
        <taxon>Agaricales</taxon>
        <taxon>Pluteineae</taxon>
        <taxon>Amanitaceae</taxon>
        <taxon>Amanita</taxon>
    </lineage>
</organism>
<proteinExistence type="predicted"/>
<keyword evidence="2" id="KW-1185">Reference proteome</keyword>
<dbReference type="Proteomes" id="UP000054549">
    <property type="component" value="Unassembled WGS sequence"/>
</dbReference>
<protein>
    <submittedName>
        <fullName evidence="1">Uncharacterized protein</fullName>
    </submittedName>
</protein>
<dbReference type="InParanoid" id="A0A0C2WUG2"/>
<evidence type="ECO:0000313" key="1">
    <source>
        <dbReference type="EMBL" id="KIL60411.1"/>
    </source>
</evidence>
<name>A0A0C2WUG2_AMAMK</name>
<accession>A0A0C2WUG2</accession>
<dbReference type="HOGENOM" id="CLU_2072556_0_0_1"/>
<dbReference type="AlphaFoldDB" id="A0A0C2WUG2"/>
<dbReference type="EMBL" id="KN818299">
    <property type="protein sequence ID" value="KIL60411.1"/>
    <property type="molecule type" value="Genomic_DNA"/>
</dbReference>
<evidence type="ECO:0000313" key="2">
    <source>
        <dbReference type="Proteomes" id="UP000054549"/>
    </source>
</evidence>
<sequence length="118" mass="13439">MSKSAQYPDPFVTPVILPANVEYELDLKFFEYANLGLPLADVGYTSSSNFRTAYCQRGQGVIRRRDPECHIDEMKREFGKALGSPEARWSKPLRAFRSDISRAFFMSCSRLKSLTFAS</sequence>
<reference evidence="1 2" key="1">
    <citation type="submission" date="2014-04" db="EMBL/GenBank/DDBJ databases">
        <title>Evolutionary Origins and Diversification of the Mycorrhizal Mutualists.</title>
        <authorList>
            <consortium name="DOE Joint Genome Institute"/>
            <consortium name="Mycorrhizal Genomics Consortium"/>
            <person name="Kohler A."/>
            <person name="Kuo A."/>
            <person name="Nagy L.G."/>
            <person name="Floudas D."/>
            <person name="Copeland A."/>
            <person name="Barry K.W."/>
            <person name="Cichocki N."/>
            <person name="Veneault-Fourrey C."/>
            <person name="LaButti K."/>
            <person name="Lindquist E.A."/>
            <person name="Lipzen A."/>
            <person name="Lundell T."/>
            <person name="Morin E."/>
            <person name="Murat C."/>
            <person name="Riley R."/>
            <person name="Ohm R."/>
            <person name="Sun H."/>
            <person name="Tunlid A."/>
            <person name="Henrissat B."/>
            <person name="Grigoriev I.V."/>
            <person name="Hibbett D.S."/>
            <person name="Martin F."/>
        </authorList>
    </citation>
    <scope>NUCLEOTIDE SEQUENCE [LARGE SCALE GENOMIC DNA]</scope>
    <source>
        <strain evidence="1 2">Koide BX008</strain>
    </source>
</reference>